<keyword evidence="1" id="KW-0614">Plasmid</keyword>
<accession>A0ACD4CV79</accession>
<dbReference type="Proteomes" id="UP001061991">
    <property type="component" value="Plasmid p_unnamed3"/>
</dbReference>
<name>A0ACD4CV79_9HYPH</name>
<keyword evidence="1" id="KW-0032">Aminotransferase</keyword>
<keyword evidence="2" id="KW-1185">Reference proteome</keyword>
<sequence length="376" mass="41251">MSILKLADREPIDMTRTMPPDIAGLNLRIRASLANVANLDDLDFMVQRHRFFGSESEKELAADWLGKRLGFTPSADRLYISGGTQNCLQILMPRLVGTGNCLATEMMSYAGISQICRLFDIRVAGVEIDEYGLVPDAFARVCERERPKVLYCNPTIHNPTTSILSVSRRSEIAEIARRNGVIIIEDDVHGKLMPNAPPPIASIAPDITWYLMSVSKCIGMGLRVAFLVSPEDEAAFLDLCTPIQSISSWFVPGISSAIVADLIKSGAADEIATEIQKEVAARQAIASGALKGFSFLSKNASLHLWLSLPDHWKVSDLVSAVRRDNVLMRASDLFNAGGITMPNKVRLSLVAPKTRAELSFALERIVENLNRYPPAV</sequence>
<proteinExistence type="predicted"/>
<reference evidence="1" key="1">
    <citation type="submission" date="2022-09" db="EMBL/GenBank/DDBJ databases">
        <title>Interaction between co-microsymbionts with complementary sets of symbiotic genes in legume-rhizobium systems.</title>
        <authorList>
            <person name="Safronova V."/>
            <person name="Sazanova A."/>
            <person name="Afonin A."/>
            <person name="Chirak E."/>
        </authorList>
    </citation>
    <scope>NUCLEOTIDE SEQUENCE</scope>
    <source>
        <strain evidence="1">A18/3m</strain>
    </source>
</reference>
<keyword evidence="1" id="KW-0808">Transferase</keyword>
<evidence type="ECO:0000313" key="1">
    <source>
        <dbReference type="EMBL" id="UXN57507.1"/>
    </source>
</evidence>
<organism evidence="1 2">
    <name type="scientific">Phyllobacterium zundukense</name>
    <dbReference type="NCBI Taxonomy" id="1867719"/>
    <lineage>
        <taxon>Bacteria</taxon>
        <taxon>Pseudomonadati</taxon>
        <taxon>Pseudomonadota</taxon>
        <taxon>Alphaproteobacteria</taxon>
        <taxon>Hyphomicrobiales</taxon>
        <taxon>Phyllobacteriaceae</taxon>
        <taxon>Phyllobacterium</taxon>
    </lineage>
</organism>
<gene>
    <name evidence="1" type="ORF">N8E88_04005</name>
</gene>
<evidence type="ECO:0000313" key="2">
    <source>
        <dbReference type="Proteomes" id="UP001061991"/>
    </source>
</evidence>
<geneLocation type="plasmid" evidence="1 2">
    <name>p_unnamed3</name>
</geneLocation>
<dbReference type="EMBL" id="CP104970">
    <property type="protein sequence ID" value="UXN57507.1"/>
    <property type="molecule type" value="Genomic_DNA"/>
</dbReference>
<protein>
    <submittedName>
        <fullName evidence="1">PLP-dependent aminotransferase family protein</fullName>
    </submittedName>
</protein>